<sequence length="92" mass="10167">MVEDEWPADGSSYRAPQACPLCGGELRAVQPACRTDRTGSLLVKVFVPGRMFARSSEVEGVACRVCGHLLLFVAHPEVMDEPAPKKRRWRSP</sequence>
<dbReference type="Proteomes" id="UP000248039">
    <property type="component" value="Unassembled WGS sequence"/>
</dbReference>
<name>A0A2V4P4E5_9ACTN</name>
<keyword evidence="2" id="KW-1185">Reference proteome</keyword>
<organism evidence="1 2">
    <name type="scientific">Streptomyces tateyamensis</name>
    <dbReference type="NCBI Taxonomy" id="565073"/>
    <lineage>
        <taxon>Bacteria</taxon>
        <taxon>Bacillati</taxon>
        <taxon>Actinomycetota</taxon>
        <taxon>Actinomycetes</taxon>
        <taxon>Kitasatosporales</taxon>
        <taxon>Streptomycetaceae</taxon>
        <taxon>Streptomyces</taxon>
    </lineage>
</organism>
<dbReference type="OrthoDB" id="3872929at2"/>
<proteinExistence type="predicted"/>
<reference evidence="1 2" key="1">
    <citation type="submission" date="2018-03" db="EMBL/GenBank/DDBJ databases">
        <title>Bioinformatic expansion and discovery of thiopeptide antibiotics.</title>
        <authorList>
            <person name="Schwalen C.J."/>
            <person name="Hudson G.A."/>
            <person name="Mitchell D.A."/>
        </authorList>
    </citation>
    <scope>NUCLEOTIDE SEQUENCE [LARGE SCALE GENOMIC DNA]</scope>
    <source>
        <strain evidence="1 2">ATCC 21389</strain>
    </source>
</reference>
<comment type="caution">
    <text evidence="1">The sequence shown here is derived from an EMBL/GenBank/DDBJ whole genome shotgun (WGS) entry which is preliminary data.</text>
</comment>
<accession>A0A2V4P4E5</accession>
<evidence type="ECO:0000313" key="1">
    <source>
        <dbReference type="EMBL" id="PYC84683.1"/>
    </source>
</evidence>
<gene>
    <name evidence="1" type="ORF">C7C46_07145</name>
</gene>
<dbReference type="AlphaFoldDB" id="A0A2V4P4E5"/>
<evidence type="ECO:0000313" key="2">
    <source>
        <dbReference type="Proteomes" id="UP000248039"/>
    </source>
</evidence>
<dbReference type="EMBL" id="PYBW01000024">
    <property type="protein sequence ID" value="PYC84683.1"/>
    <property type="molecule type" value="Genomic_DNA"/>
</dbReference>
<protein>
    <submittedName>
        <fullName evidence="1">Uncharacterized protein</fullName>
    </submittedName>
</protein>
<dbReference type="RefSeq" id="WP_110666919.1">
    <property type="nucleotide sequence ID" value="NZ_PYBW01000024.1"/>
</dbReference>